<organism evidence="2 3">
    <name type="scientific">Nitrospina watsonii</name>
    <dbReference type="NCBI Taxonomy" id="1323948"/>
    <lineage>
        <taxon>Bacteria</taxon>
        <taxon>Pseudomonadati</taxon>
        <taxon>Nitrospinota/Tectimicrobiota group</taxon>
        <taxon>Nitrospinota</taxon>
        <taxon>Nitrospinia</taxon>
        <taxon>Nitrospinales</taxon>
        <taxon>Nitrospinaceae</taxon>
        <taxon>Nitrospina</taxon>
    </lineage>
</organism>
<evidence type="ECO:0000313" key="2">
    <source>
        <dbReference type="EMBL" id="CAI2717947.1"/>
    </source>
</evidence>
<proteinExistence type="predicted"/>
<evidence type="ECO:0008006" key="4">
    <source>
        <dbReference type="Google" id="ProtNLM"/>
    </source>
</evidence>
<protein>
    <recommendedName>
        <fullName evidence="4">Lipoprotein</fullName>
    </recommendedName>
</protein>
<evidence type="ECO:0000313" key="3">
    <source>
        <dbReference type="Proteomes" id="UP001157733"/>
    </source>
</evidence>
<dbReference type="EMBL" id="OX336137">
    <property type="protein sequence ID" value="CAI2717947.1"/>
    <property type="molecule type" value="Genomic_DNA"/>
</dbReference>
<name>A0ABN8VVW7_9BACT</name>
<dbReference type="PROSITE" id="PS51257">
    <property type="entry name" value="PROKAR_LIPOPROTEIN"/>
    <property type="match status" value="1"/>
</dbReference>
<keyword evidence="3" id="KW-1185">Reference proteome</keyword>
<feature type="chain" id="PRO_5046845977" description="Lipoprotein" evidence="1">
    <location>
        <begin position="22"/>
        <end position="145"/>
    </location>
</feature>
<evidence type="ECO:0000256" key="1">
    <source>
        <dbReference type="SAM" id="SignalP"/>
    </source>
</evidence>
<reference evidence="2 3" key="1">
    <citation type="submission" date="2022-09" db="EMBL/GenBank/DDBJ databases">
        <authorList>
            <person name="Kop L."/>
        </authorList>
    </citation>
    <scope>NUCLEOTIDE SEQUENCE [LARGE SCALE GENOMIC DNA]</scope>
    <source>
        <strain evidence="2 3">347</strain>
    </source>
</reference>
<gene>
    <name evidence="2" type="ORF">NSPWAT_1088</name>
</gene>
<sequence>MTEPMKRTFALVFAVALAGLAGCGGTPEKATGPAAEHMPPPSVAMQFPNVPIPKGIELDRGKTFIYESGSGDIKVGRLVFSVWNKAEDVVDYFRTEMVQNGWTPLQIVEHDTRTMLYERKGQVCTVSVTPSSLGKTHIEIQIGPK</sequence>
<accession>A0ABN8VVW7</accession>
<dbReference type="Proteomes" id="UP001157733">
    <property type="component" value="Chromosome"/>
</dbReference>
<feature type="signal peptide" evidence="1">
    <location>
        <begin position="1"/>
        <end position="21"/>
    </location>
</feature>
<keyword evidence="1" id="KW-0732">Signal</keyword>